<dbReference type="SUPFAM" id="SSF116734">
    <property type="entry name" value="DNA methylase specificity domain"/>
    <property type="match status" value="1"/>
</dbReference>
<sequence>MLQSLENIYREKITALKELKQSILQKAFTGELTADKGITAMEETAA</sequence>
<name>A0ABT5AK55_9CYAN</name>
<keyword evidence="4" id="KW-1185">Reference proteome</keyword>
<evidence type="ECO:0000256" key="1">
    <source>
        <dbReference type="ARBA" id="ARBA00022747"/>
    </source>
</evidence>
<dbReference type="Proteomes" id="UP001211249">
    <property type="component" value="Unassembled WGS sequence"/>
</dbReference>
<keyword evidence="1" id="KW-0680">Restriction system</keyword>
<dbReference type="Gene3D" id="3.90.220.20">
    <property type="entry name" value="DNA methylase specificity domains"/>
    <property type="match status" value="1"/>
</dbReference>
<accession>A0ABT5AK55</accession>
<organism evidence="3 4">
    <name type="scientific">Dolichospermum planctonicum CS-1226</name>
    <dbReference type="NCBI Taxonomy" id="3021751"/>
    <lineage>
        <taxon>Bacteria</taxon>
        <taxon>Bacillati</taxon>
        <taxon>Cyanobacteriota</taxon>
        <taxon>Cyanophyceae</taxon>
        <taxon>Nostocales</taxon>
        <taxon>Aphanizomenonaceae</taxon>
        <taxon>Dolichospermum</taxon>
        <taxon>Dolichospermum planctonicum</taxon>
    </lineage>
</organism>
<evidence type="ECO:0000256" key="2">
    <source>
        <dbReference type="ARBA" id="ARBA00023125"/>
    </source>
</evidence>
<comment type="caution">
    <text evidence="3">The sequence shown here is derived from an EMBL/GenBank/DDBJ whole genome shotgun (WGS) entry which is preliminary data.</text>
</comment>
<proteinExistence type="predicted"/>
<dbReference type="InterPro" id="IPR044946">
    <property type="entry name" value="Restrct_endonuc_typeI_TRD_sf"/>
</dbReference>
<keyword evidence="2" id="KW-0238">DNA-binding</keyword>
<evidence type="ECO:0000313" key="3">
    <source>
        <dbReference type="EMBL" id="MDB9536765.1"/>
    </source>
</evidence>
<gene>
    <name evidence="3" type="ORF">PN451_13185</name>
</gene>
<reference evidence="3 4" key="1">
    <citation type="submission" date="2023-01" db="EMBL/GenBank/DDBJ databases">
        <title>Genomes from the Australian National Cyanobacteria Reference Collection.</title>
        <authorList>
            <person name="Willis A."/>
            <person name="Lee E.M.F."/>
        </authorList>
    </citation>
    <scope>NUCLEOTIDE SEQUENCE [LARGE SCALE GENOMIC DNA]</scope>
    <source>
        <strain evidence="3 4">CS-1226</strain>
    </source>
</reference>
<evidence type="ECO:0000313" key="4">
    <source>
        <dbReference type="Proteomes" id="UP001211249"/>
    </source>
</evidence>
<dbReference type="EMBL" id="JAQMUC010000073">
    <property type="protein sequence ID" value="MDB9536765.1"/>
    <property type="molecule type" value="Genomic_DNA"/>
</dbReference>
<dbReference type="RefSeq" id="WP_271796525.1">
    <property type="nucleotide sequence ID" value="NZ_JAQMUC010000073.1"/>
</dbReference>
<protein>
    <submittedName>
        <fullName evidence="3">Uncharacterized protein</fullName>
    </submittedName>
</protein>